<evidence type="ECO:0000313" key="5">
    <source>
        <dbReference type="Proteomes" id="UP001177023"/>
    </source>
</evidence>
<evidence type="ECO:0000256" key="1">
    <source>
        <dbReference type="ARBA" id="ARBA00023157"/>
    </source>
</evidence>
<keyword evidence="5" id="KW-1185">Reference proteome</keyword>
<comment type="caution">
    <text evidence="4">The sequence shown here is derived from an EMBL/GenBank/DDBJ whole genome shotgun (WGS) entry which is preliminary data.</text>
</comment>
<feature type="chain" id="PRO_5041389480" description="C-type lectin domain-containing protein" evidence="2">
    <location>
        <begin position="20"/>
        <end position="246"/>
    </location>
</feature>
<name>A0AA36CFB6_9BILA</name>
<feature type="non-terminal residue" evidence="4">
    <location>
        <position position="1"/>
    </location>
</feature>
<evidence type="ECO:0000259" key="3">
    <source>
        <dbReference type="PROSITE" id="PS50041"/>
    </source>
</evidence>
<dbReference type="SMART" id="SM00034">
    <property type="entry name" value="CLECT"/>
    <property type="match status" value="2"/>
</dbReference>
<dbReference type="PROSITE" id="PS00615">
    <property type="entry name" value="C_TYPE_LECTIN_1"/>
    <property type="match status" value="1"/>
</dbReference>
<dbReference type="InterPro" id="IPR018378">
    <property type="entry name" value="C-type_lectin_CS"/>
</dbReference>
<proteinExistence type="predicted"/>
<feature type="domain" description="C-type lectin" evidence="3">
    <location>
        <begin position="31"/>
        <end position="145"/>
    </location>
</feature>
<protein>
    <recommendedName>
        <fullName evidence="3">C-type lectin domain-containing protein</fullName>
    </recommendedName>
</protein>
<dbReference type="PROSITE" id="PS50041">
    <property type="entry name" value="C_TYPE_LECTIN_2"/>
    <property type="match status" value="1"/>
</dbReference>
<gene>
    <name evidence="4" type="ORF">MSPICULIGERA_LOCUS6301</name>
</gene>
<dbReference type="InterPro" id="IPR050111">
    <property type="entry name" value="C-type_lectin/snaclec_domain"/>
</dbReference>
<dbReference type="Pfam" id="PF00059">
    <property type="entry name" value="Lectin_C"/>
    <property type="match status" value="1"/>
</dbReference>
<reference evidence="4" key="1">
    <citation type="submission" date="2023-06" db="EMBL/GenBank/DDBJ databases">
        <authorList>
            <person name="Delattre M."/>
        </authorList>
    </citation>
    <scope>NUCLEOTIDE SEQUENCE</scope>
    <source>
        <strain evidence="4">AF72</strain>
    </source>
</reference>
<feature type="signal peptide" evidence="2">
    <location>
        <begin position="1"/>
        <end position="19"/>
    </location>
</feature>
<dbReference type="EMBL" id="CATQJA010001558">
    <property type="protein sequence ID" value="CAJ0567762.1"/>
    <property type="molecule type" value="Genomic_DNA"/>
</dbReference>
<organism evidence="4 5">
    <name type="scientific">Mesorhabditis spiculigera</name>
    <dbReference type="NCBI Taxonomy" id="96644"/>
    <lineage>
        <taxon>Eukaryota</taxon>
        <taxon>Metazoa</taxon>
        <taxon>Ecdysozoa</taxon>
        <taxon>Nematoda</taxon>
        <taxon>Chromadorea</taxon>
        <taxon>Rhabditida</taxon>
        <taxon>Rhabditina</taxon>
        <taxon>Rhabditomorpha</taxon>
        <taxon>Rhabditoidea</taxon>
        <taxon>Rhabditidae</taxon>
        <taxon>Mesorhabditinae</taxon>
        <taxon>Mesorhabditis</taxon>
    </lineage>
</organism>
<dbReference type="InterPro" id="IPR016186">
    <property type="entry name" value="C-type_lectin-like/link_sf"/>
</dbReference>
<dbReference type="AlphaFoldDB" id="A0AA36CFB6"/>
<dbReference type="InterPro" id="IPR001304">
    <property type="entry name" value="C-type_lectin-like"/>
</dbReference>
<accession>A0AA36CFB6</accession>
<dbReference type="InterPro" id="IPR016187">
    <property type="entry name" value="CTDL_fold"/>
</dbReference>
<sequence length="246" mass="27006">MRVVLNVVFFSLLFLSVESGYCPPNSADYTDGEECITCIDADAIFQNAQKACTGIGGRLVQPRNAFENTFVNQQNVQNLHAGSTWIGVARTNGIWRYADGSQLTYANWKSVNEPNITGNDCAMLNGTTAQWISGNCATKRPFICTFSDRDYSCPNGWTRYENYCYYTPSASNWGPQPPNITFASGEALCVQNQAHLVSIHSEAENNFVNGLYADAIGNYTSGCSIRLEGVIGLSGRTWTDALPTRL</sequence>
<dbReference type="SUPFAM" id="SSF56436">
    <property type="entry name" value="C-type lectin-like"/>
    <property type="match status" value="2"/>
</dbReference>
<keyword evidence="1" id="KW-1015">Disulfide bond</keyword>
<dbReference type="PANTHER" id="PTHR22803">
    <property type="entry name" value="MANNOSE, PHOSPHOLIPASE, LECTIN RECEPTOR RELATED"/>
    <property type="match status" value="1"/>
</dbReference>
<dbReference type="Gene3D" id="3.10.100.10">
    <property type="entry name" value="Mannose-Binding Protein A, subunit A"/>
    <property type="match status" value="2"/>
</dbReference>
<evidence type="ECO:0000313" key="4">
    <source>
        <dbReference type="EMBL" id="CAJ0567762.1"/>
    </source>
</evidence>
<evidence type="ECO:0000256" key="2">
    <source>
        <dbReference type="SAM" id="SignalP"/>
    </source>
</evidence>
<keyword evidence="2" id="KW-0732">Signal</keyword>
<dbReference type="Proteomes" id="UP001177023">
    <property type="component" value="Unassembled WGS sequence"/>
</dbReference>